<organism evidence="7 8">
    <name type="scientific">Sphingomonas melonis</name>
    <dbReference type="NCBI Taxonomy" id="152682"/>
    <lineage>
        <taxon>Bacteria</taxon>
        <taxon>Pseudomonadati</taxon>
        <taxon>Pseudomonadota</taxon>
        <taxon>Alphaproteobacteria</taxon>
        <taxon>Sphingomonadales</taxon>
        <taxon>Sphingomonadaceae</taxon>
        <taxon>Sphingomonas</taxon>
    </lineage>
</organism>
<dbReference type="InterPro" id="IPR007627">
    <property type="entry name" value="RNA_pol_sigma70_r2"/>
</dbReference>
<dbReference type="Proteomes" id="UP000517753">
    <property type="component" value="Unassembled WGS sequence"/>
</dbReference>
<sequence length="162" mass="18335">MRDLAELDGRLRRFVGRLAPREEPADIVQEAWVRALPGLCRGHVLDPAAYLFRVVRSVVIDRSARQRRAAQLLVDGGDRLEEVADCTASPETQALARDQIARIRALADTLPPRAREAFLMRRFEDLDQATIAQRMNISRGMVEKHLRLALAHIARHLDESDP</sequence>
<accession>A0A7Y9K1M1</accession>
<comment type="similarity">
    <text evidence="1">Belongs to the sigma-70 factor family. ECF subfamily.</text>
</comment>
<reference evidence="7 8" key="1">
    <citation type="submission" date="2020-07" db="EMBL/GenBank/DDBJ databases">
        <authorList>
            <person name="Partida-Martinez L."/>
            <person name="Huntemann M."/>
            <person name="Clum A."/>
            <person name="Wang J."/>
            <person name="Palaniappan K."/>
            <person name="Ritter S."/>
            <person name="Chen I.-M."/>
            <person name="Stamatis D."/>
            <person name="Reddy T."/>
            <person name="O'Malley R."/>
            <person name="Daum C."/>
            <person name="Shapiro N."/>
            <person name="Ivanova N."/>
            <person name="Kyrpides N."/>
            <person name="Woyke T."/>
        </authorList>
    </citation>
    <scope>NUCLEOTIDE SEQUENCE [LARGE SCALE GENOMIC DNA]</scope>
    <source>
        <strain evidence="7 8">AS2.3</strain>
    </source>
</reference>
<dbReference type="InterPro" id="IPR013249">
    <property type="entry name" value="RNA_pol_sigma70_r4_t2"/>
</dbReference>
<keyword evidence="3" id="KW-0731">Sigma factor</keyword>
<dbReference type="InterPro" id="IPR014284">
    <property type="entry name" value="RNA_pol_sigma-70_dom"/>
</dbReference>
<dbReference type="InterPro" id="IPR013324">
    <property type="entry name" value="RNA_pol_sigma_r3/r4-like"/>
</dbReference>
<name>A0A7Y9K1M1_9SPHN</name>
<gene>
    <name evidence="7" type="ORF">HD841_001831</name>
</gene>
<dbReference type="SUPFAM" id="SSF88659">
    <property type="entry name" value="Sigma3 and sigma4 domains of RNA polymerase sigma factors"/>
    <property type="match status" value="1"/>
</dbReference>
<dbReference type="GO" id="GO:0003677">
    <property type="term" value="F:DNA binding"/>
    <property type="evidence" value="ECO:0007669"/>
    <property type="project" value="InterPro"/>
</dbReference>
<keyword evidence="4" id="KW-0804">Transcription</keyword>
<evidence type="ECO:0000256" key="4">
    <source>
        <dbReference type="ARBA" id="ARBA00023163"/>
    </source>
</evidence>
<evidence type="ECO:0000313" key="8">
    <source>
        <dbReference type="Proteomes" id="UP000517753"/>
    </source>
</evidence>
<dbReference type="GO" id="GO:0006352">
    <property type="term" value="P:DNA-templated transcription initiation"/>
    <property type="evidence" value="ECO:0007669"/>
    <property type="project" value="InterPro"/>
</dbReference>
<evidence type="ECO:0000313" key="7">
    <source>
        <dbReference type="EMBL" id="NYD90051.1"/>
    </source>
</evidence>
<protein>
    <submittedName>
        <fullName evidence="7">RNA polymerase sigma-70 factor (ECF subfamily)</fullName>
    </submittedName>
</protein>
<evidence type="ECO:0000259" key="6">
    <source>
        <dbReference type="Pfam" id="PF08281"/>
    </source>
</evidence>
<dbReference type="PANTHER" id="PTHR43133:SF63">
    <property type="entry name" value="RNA POLYMERASE SIGMA FACTOR FECI-RELATED"/>
    <property type="match status" value="1"/>
</dbReference>
<reference evidence="7 8" key="2">
    <citation type="submission" date="2020-08" db="EMBL/GenBank/DDBJ databases">
        <title>The Agave Microbiome: Exploring the role of microbial communities in plant adaptations to desert environments.</title>
        <authorList>
            <person name="Partida-Martinez L.P."/>
        </authorList>
    </citation>
    <scope>NUCLEOTIDE SEQUENCE [LARGE SCALE GENOMIC DNA]</scope>
    <source>
        <strain evidence="7 8">AS2.3</strain>
    </source>
</reference>
<evidence type="ECO:0000259" key="5">
    <source>
        <dbReference type="Pfam" id="PF04542"/>
    </source>
</evidence>
<dbReference type="Gene3D" id="1.10.1740.10">
    <property type="match status" value="1"/>
</dbReference>
<evidence type="ECO:0000256" key="3">
    <source>
        <dbReference type="ARBA" id="ARBA00023082"/>
    </source>
</evidence>
<evidence type="ECO:0000256" key="2">
    <source>
        <dbReference type="ARBA" id="ARBA00023015"/>
    </source>
</evidence>
<dbReference type="PANTHER" id="PTHR43133">
    <property type="entry name" value="RNA POLYMERASE ECF-TYPE SIGMA FACTO"/>
    <property type="match status" value="1"/>
</dbReference>
<dbReference type="InterPro" id="IPR039425">
    <property type="entry name" value="RNA_pol_sigma-70-like"/>
</dbReference>
<dbReference type="InterPro" id="IPR036388">
    <property type="entry name" value="WH-like_DNA-bd_sf"/>
</dbReference>
<dbReference type="NCBIfam" id="TIGR02937">
    <property type="entry name" value="sigma70-ECF"/>
    <property type="match status" value="1"/>
</dbReference>
<dbReference type="AlphaFoldDB" id="A0A7Y9K1M1"/>
<dbReference type="InterPro" id="IPR013325">
    <property type="entry name" value="RNA_pol_sigma_r2"/>
</dbReference>
<evidence type="ECO:0000256" key="1">
    <source>
        <dbReference type="ARBA" id="ARBA00010641"/>
    </source>
</evidence>
<dbReference type="SUPFAM" id="SSF88946">
    <property type="entry name" value="Sigma2 domain of RNA polymerase sigma factors"/>
    <property type="match status" value="1"/>
</dbReference>
<dbReference type="RefSeq" id="WP_179508519.1">
    <property type="nucleotide sequence ID" value="NZ_JACCBY010000002.1"/>
</dbReference>
<feature type="domain" description="RNA polymerase sigma-70 region 2" evidence="5">
    <location>
        <begin position="10"/>
        <end position="68"/>
    </location>
</feature>
<comment type="caution">
    <text evidence="7">The sequence shown here is derived from an EMBL/GenBank/DDBJ whole genome shotgun (WGS) entry which is preliminary data.</text>
</comment>
<dbReference type="Pfam" id="PF08281">
    <property type="entry name" value="Sigma70_r4_2"/>
    <property type="match status" value="1"/>
</dbReference>
<keyword evidence="2" id="KW-0805">Transcription regulation</keyword>
<dbReference type="Gene3D" id="1.10.10.10">
    <property type="entry name" value="Winged helix-like DNA-binding domain superfamily/Winged helix DNA-binding domain"/>
    <property type="match status" value="1"/>
</dbReference>
<dbReference type="GO" id="GO:0016987">
    <property type="term" value="F:sigma factor activity"/>
    <property type="evidence" value="ECO:0007669"/>
    <property type="project" value="UniProtKB-KW"/>
</dbReference>
<keyword evidence="8" id="KW-1185">Reference proteome</keyword>
<feature type="domain" description="RNA polymerase sigma factor 70 region 4 type 2" evidence="6">
    <location>
        <begin position="102"/>
        <end position="153"/>
    </location>
</feature>
<dbReference type="EMBL" id="JACCBY010000002">
    <property type="protein sequence ID" value="NYD90051.1"/>
    <property type="molecule type" value="Genomic_DNA"/>
</dbReference>
<dbReference type="Pfam" id="PF04542">
    <property type="entry name" value="Sigma70_r2"/>
    <property type="match status" value="1"/>
</dbReference>
<proteinExistence type="inferred from homology"/>